<dbReference type="SUPFAM" id="SSF140959">
    <property type="entry name" value="Indolic compounds 2,3-dioxygenase-like"/>
    <property type="match status" value="1"/>
</dbReference>
<reference evidence="1 2" key="1">
    <citation type="submission" date="2024-09" db="EMBL/GenBank/DDBJ databases">
        <authorList>
            <person name="Sun Q."/>
            <person name="Mori K."/>
        </authorList>
    </citation>
    <scope>NUCLEOTIDE SEQUENCE [LARGE SCALE GENOMIC DNA]</scope>
    <source>
        <strain evidence="1 2">TBRC 7907</strain>
    </source>
</reference>
<gene>
    <name evidence="1" type="ORF">ACFFQA_00155</name>
</gene>
<sequence length="278" mass="30972">MKRTLNPQETNASLAYEYDRGSNYESVLHLTDALAALVPETEAGHPDLHFFQVTHLISEYAWAQVHYELRRVIEHMDADRPLQAQRLLGRVIGLSEITVQAVRLLGSHLPQHSLLMMRNALPENATGLDSPGYRNLRRVARPVWKSFEDAVARAGLTLPELIAAQNDEAGVDDKGGAQALALLRESLLRFDSNVLEWKQSHLVMVWSQLGGQPGLRNEEGRGELPQSLGGRSLSTMEARANFTLFPELWRAAEETYWTLGTRHEGADGSGGPRCPVQH</sequence>
<name>A0ABV5ZN93_9PSEU</name>
<protein>
    <recommendedName>
        <fullName evidence="3">Tryptophan 2,3-dioxygenase</fullName>
    </recommendedName>
</protein>
<dbReference type="Gene3D" id="1.20.58.480">
    <property type="match status" value="1"/>
</dbReference>
<keyword evidence="2" id="KW-1185">Reference proteome</keyword>
<dbReference type="InterPro" id="IPR037217">
    <property type="entry name" value="Trp/Indoleamine_2_3_dOase-like"/>
</dbReference>
<dbReference type="Proteomes" id="UP001589693">
    <property type="component" value="Unassembled WGS sequence"/>
</dbReference>
<organism evidence="1 2">
    <name type="scientific">Allokutzneria oryzae</name>
    <dbReference type="NCBI Taxonomy" id="1378989"/>
    <lineage>
        <taxon>Bacteria</taxon>
        <taxon>Bacillati</taxon>
        <taxon>Actinomycetota</taxon>
        <taxon>Actinomycetes</taxon>
        <taxon>Pseudonocardiales</taxon>
        <taxon>Pseudonocardiaceae</taxon>
        <taxon>Allokutzneria</taxon>
    </lineage>
</organism>
<evidence type="ECO:0008006" key="3">
    <source>
        <dbReference type="Google" id="ProtNLM"/>
    </source>
</evidence>
<comment type="caution">
    <text evidence="1">The sequence shown here is derived from an EMBL/GenBank/DDBJ whole genome shotgun (WGS) entry which is preliminary data.</text>
</comment>
<dbReference type="RefSeq" id="WP_377849423.1">
    <property type="nucleotide sequence ID" value="NZ_JBHLZU010000001.1"/>
</dbReference>
<proteinExistence type="predicted"/>
<evidence type="ECO:0000313" key="2">
    <source>
        <dbReference type="Proteomes" id="UP001589693"/>
    </source>
</evidence>
<accession>A0ABV5ZN93</accession>
<evidence type="ECO:0000313" key="1">
    <source>
        <dbReference type="EMBL" id="MFB9902335.1"/>
    </source>
</evidence>
<dbReference type="EMBL" id="JBHLZU010000001">
    <property type="protein sequence ID" value="MFB9902335.1"/>
    <property type="molecule type" value="Genomic_DNA"/>
</dbReference>